<proteinExistence type="predicted"/>
<name>A0AAW2VDN6_9LAMI</name>
<sequence length="111" mass="12383">MTSENGDWVHSSGSDSIHGNRPGARANDYSSADNLFRICTCGKEVVVRTSWTSKNPGRRFCGCPGDEGFYCSSFQWVDPAMCRRSKEVIPALLNRLSQYEIAVKSANDWIE</sequence>
<keyword evidence="3" id="KW-0862">Zinc</keyword>
<dbReference type="GO" id="GO:0008270">
    <property type="term" value="F:zinc ion binding"/>
    <property type="evidence" value="ECO:0007669"/>
    <property type="project" value="UniProtKB-KW"/>
</dbReference>
<gene>
    <name evidence="7" type="ORF">Slati_2910600</name>
</gene>
<protein>
    <recommendedName>
        <fullName evidence="6">GRF-type domain-containing protein</fullName>
    </recommendedName>
</protein>
<comment type="caution">
    <text evidence="7">The sequence shown here is derived from an EMBL/GenBank/DDBJ whole genome shotgun (WGS) entry which is preliminary data.</text>
</comment>
<dbReference type="AlphaFoldDB" id="A0AAW2VDN6"/>
<feature type="compositionally biased region" description="Polar residues" evidence="5">
    <location>
        <begin position="1"/>
        <end position="17"/>
    </location>
</feature>
<dbReference type="Pfam" id="PF06839">
    <property type="entry name" value="Zn_ribbon_GRF"/>
    <property type="match status" value="1"/>
</dbReference>
<evidence type="ECO:0000256" key="2">
    <source>
        <dbReference type="ARBA" id="ARBA00022771"/>
    </source>
</evidence>
<evidence type="ECO:0000256" key="1">
    <source>
        <dbReference type="ARBA" id="ARBA00022723"/>
    </source>
</evidence>
<reference evidence="7" key="1">
    <citation type="submission" date="2020-06" db="EMBL/GenBank/DDBJ databases">
        <authorList>
            <person name="Li T."/>
            <person name="Hu X."/>
            <person name="Zhang T."/>
            <person name="Song X."/>
            <person name="Zhang H."/>
            <person name="Dai N."/>
            <person name="Sheng W."/>
            <person name="Hou X."/>
            <person name="Wei L."/>
        </authorList>
    </citation>
    <scope>NUCLEOTIDE SEQUENCE</scope>
    <source>
        <strain evidence="7">KEN1</strain>
        <tissue evidence="7">Leaf</tissue>
    </source>
</reference>
<dbReference type="PANTHER" id="PTHR33248">
    <property type="entry name" value="ZINC ION-BINDING PROTEIN"/>
    <property type="match status" value="1"/>
</dbReference>
<evidence type="ECO:0000256" key="3">
    <source>
        <dbReference type="ARBA" id="ARBA00022833"/>
    </source>
</evidence>
<evidence type="ECO:0000256" key="4">
    <source>
        <dbReference type="PROSITE-ProRule" id="PRU01343"/>
    </source>
</evidence>
<dbReference type="PROSITE" id="PS51999">
    <property type="entry name" value="ZF_GRF"/>
    <property type="match status" value="1"/>
</dbReference>
<organism evidence="7">
    <name type="scientific">Sesamum latifolium</name>
    <dbReference type="NCBI Taxonomy" id="2727402"/>
    <lineage>
        <taxon>Eukaryota</taxon>
        <taxon>Viridiplantae</taxon>
        <taxon>Streptophyta</taxon>
        <taxon>Embryophyta</taxon>
        <taxon>Tracheophyta</taxon>
        <taxon>Spermatophyta</taxon>
        <taxon>Magnoliopsida</taxon>
        <taxon>eudicotyledons</taxon>
        <taxon>Gunneridae</taxon>
        <taxon>Pentapetalae</taxon>
        <taxon>asterids</taxon>
        <taxon>lamiids</taxon>
        <taxon>Lamiales</taxon>
        <taxon>Pedaliaceae</taxon>
        <taxon>Sesamum</taxon>
    </lineage>
</organism>
<evidence type="ECO:0000259" key="6">
    <source>
        <dbReference type="PROSITE" id="PS51999"/>
    </source>
</evidence>
<keyword evidence="2 4" id="KW-0863">Zinc-finger</keyword>
<reference evidence="7" key="2">
    <citation type="journal article" date="2024" name="Plant">
        <title>Genomic evolution and insights into agronomic trait innovations of Sesamum species.</title>
        <authorList>
            <person name="Miao H."/>
            <person name="Wang L."/>
            <person name="Qu L."/>
            <person name="Liu H."/>
            <person name="Sun Y."/>
            <person name="Le M."/>
            <person name="Wang Q."/>
            <person name="Wei S."/>
            <person name="Zheng Y."/>
            <person name="Lin W."/>
            <person name="Duan Y."/>
            <person name="Cao H."/>
            <person name="Xiong S."/>
            <person name="Wang X."/>
            <person name="Wei L."/>
            <person name="Li C."/>
            <person name="Ma Q."/>
            <person name="Ju M."/>
            <person name="Zhao R."/>
            <person name="Li G."/>
            <person name="Mu C."/>
            <person name="Tian Q."/>
            <person name="Mei H."/>
            <person name="Zhang T."/>
            <person name="Gao T."/>
            <person name="Zhang H."/>
        </authorList>
    </citation>
    <scope>NUCLEOTIDE SEQUENCE</scope>
    <source>
        <strain evidence="7">KEN1</strain>
    </source>
</reference>
<evidence type="ECO:0000256" key="5">
    <source>
        <dbReference type="SAM" id="MobiDB-lite"/>
    </source>
</evidence>
<dbReference type="InterPro" id="IPR010666">
    <property type="entry name" value="Znf_GRF"/>
</dbReference>
<feature type="domain" description="GRF-type" evidence="6">
    <location>
        <begin position="39"/>
        <end position="80"/>
    </location>
</feature>
<evidence type="ECO:0000313" key="7">
    <source>
        <dbReference type="EMBL" id="KAL0427358.1"/>
    </source>
</evidence>
<feature type="region of interest" description="Disordered" evidence="5">
    <location>
        <begin position="1"/>
        <end position="28"/>
    </location>
</feature>
<keyword evidence="1" id="KW-0479">Metal-binding</keyword>
<dbReference type="EMBL" id="JACGWN010000010">
    <property type="protein sequence ID" value="KAL0427358.1"/>
    <property type="molecule type" value="Genomic_DNA"/>
</dbReference>
<accession>A0AAW2VDN6</accession>